<accession>A0A085B6R9</accession>
<dbReference type="Proteomes" id="UP000028623">
    <property type="component" value="Unassembled WGS sequence"/>
</dbReference>
<proteinExistence type="predicted"/>
<comment type="caution">
    <text evidence="2">The sequence shown here is derived from an EMBL/GenBank/DDBJ whole genome shotgun (WGS) entry which is preliminary data.</text>
</comment>
<protein>
    <recommendedName>
        <fullName evidence="1">RES domain-containing protein</fullName>
    </recommendedName>
</protein>
<dbReference type="Pfam" id="PF08808">
    <property type="entry name" value="RES"/>
    <property type="match status" value="1"/>
</dbReference>
<dbReference type="InterPro" id="IPR014914">
    <property type="entry name" value="RES_dom"/>
</dbReference>
<dbReference type="eggNOG" id="COG5654">
    <property type="taxonomic scope" value="Bacteria"/>
</dbReference>
<organism evidence="2 3">
    <name type="scientific">Epilithonimonas lactis</name>
    <dbReference type="NCBI Taxonomy" id="421072"/>
    <lineage>
        <taxon>Bacteria</taxon>
        <taxon>Pseudomonadati</taxon>
        <taxon>Bacteroidota</taxon>
        <taxon>Flavobacteriia</taxon>
        <taxon>Flavobacteriales</taxon>
        <taxon>Weeksellaceae</taxon>
        <taxon>Chryseobacterium group</taxon>
        <taxon>Epilithonimonas</taxon>
    </lineage>
</organism>
<dbReference type="AlphaFoldDB" id="A0A085B6R9"/>
<dbReference type="STRING" id="421072.SAMN04488097_3892"/>
<feature type="domain" description="RES" evidence="1">
    <location>
        <begin position="11"/>
        <end position="137"/>
    </location>
</feature>
<dbReference type="SMART" id="SM00953">
    <property type="entry name" value="RES"/>
    <property type="match status" value="1"/>
</dbReference>
<name>A0A085B6R9_9FLAO</name>
<evidence type="ECO:0000313" key="2">
    <source>
        <dbReference type="EMBL" id="KFC18164.1"/>
    </source>
</evidence>
<keyword evidence="3" id="KW-1185">Reference proteome</keyword>
<evidence type="ECO:0000259" key="1">
    <source>
        <dbReference type="SMART" id="SM00953"/>
    </source>
</evidence>
<dbReference type="EMBL" id="JPLY01000008">
    <property type="protein sequence ID" value="KFC18164.1"/>
    <property type="molecule type" value="Genomic_DNA"/>
</dbReference>
<dbReference type="RefSeq" id="WP_034979211.1">
    <property type="nucleotide sequence ID" value="NZ_FOFI01000007.1"/>
</dbReference>
<reference evidence="2 3" key="1">
    <citation type="submission" date="2014-07" db="EMBL/GenBank/DDBJ databases">
        <title>Epilithonimonas lactis LMG 22401 Genome.</title>
        <authorList>
            <person name="Pipes S.E."/>
            <person name="Stropko S.J."/>
        </authorList>
    </citation>
    <scope>NUCLEOTIDE SEQUENCE [LARGE SCALE GENOMIC DNA]</scope>
    <source>
        <strain evidence="2 3">LMG 24401</strain>
    </source>
</reference>
<dbReference type="OrthoDB" id="9789501at2"/>
<evidence type="ECO:0000313" key="3">
    <source>
        <dbReference type="Proteomes" id="UP000028623"/>
    </source>
</evidence>
<gene>
    <name evidence="2" type="ORF">IO89_18720</name>
</gene>
<sequence length="155" mass="18092">MLVYRIVHKRYADSLFASGLEGRWNSEGKKVLYTAESISLAYLETLAHRKGLGFNKDFRIMVIKIPINTEIQTVESSDLSKSWRDFRNYSDCQKIGNAWFDADEKLCLKVPSAVVPENWNVVINTFHKDFKKVKLIDVLDFEPDDRLEQIIKQYK</sequence>